<organism evidence="1 2">
    <name type="scientific">Kribbella solani</name>
    <dbReference type="NCBI Taxonomy" id="236067"/>
    <lineage>
        <taxon>Bacteria</taxon>
        <taxon>Bacillati</taxon>
        <taxon>Actinomycetota</taxon>
        <taxon>Actinomycetes</taxon>
        <taxon>Propionibacteriales</taxon>
        <taxon>Kribbellaceae</taxon>
        <taxon>Kribbella</taxon>
    </lineage>
</organism>
<proteinExistence type="predicted"/>
<name>A0A841E4T6_9ACTN</name>
<dbReference type="Proteomes" id="UP000558997">
    <property type="component" value="Unassembled WGS sequence"/>
</dbReference>
<sequence length="110" mass="11471">MIAPVGYPQLVKGRTWLVVLGNANYRCQCTGECGQTHTSTGSTTTSISGRCVHEAPGRQLVAAPADPAATTVTASRAHIDELHAWCPSCLDGAIRKTLAAGRQLVELGVA</sequence>
<reference evidence="1 2" key="1">
    <citation type="submission" date="2020-08" db="EMBL/GenBank/DDBJ databases">
        <title>Sequencing the genomes of 1000 actinobacteria strains.</title>
        <authorList>
            <person name="Klenk H.-P."/>
        </authorList>
    </citation>
    <scope>NUCLEOTIDE SEQUENCE [LARGE SCALE GENOMIC DNA]</scope>
    <source>
        <strain evidence="1 2">DSM 17294</strain>
    </source>
</reference>
<gene>
    <name evidence="1" type="ORF">HDA44_007410</name>
</gene>
<comment type="caution">
    <text evidence="1">The sequence shown here is derived from an EMBL/GenBank/DDBJ whole genome shotgun (WGS) entry which is preliminary data.</text>
</comment>
<keyword evidence="2" id="KW-1185">Reference proteome</keyword>
<dbReference type="AlphaFoldDB" id="A0A841E4T6"/>
<evidence type="ECO:0000313" key="2">
    <source>
        <dbReference type="Proteomes" id="UP000558997"/>
    </source>
</evidence>
<dbReference type="RefSeq" id="WP_184845052.1">
    <property type="nucleotide sequence ID" value="NZ_BAAAVN010000031.1"/>
</dbReference>
<protein>
    <submittedName>
        <fullName evidence="1">Uncharacterized protein</fullName>
    </submittedName>
</protein>
<accession>A0A841E4T6</accession>
<dbReference type="EMBL" id="JACHNF010000002">
    <property type="protein sequence ID" value="MBB5983995.1"/>
    <property type="molecule type" value="Genomic_DNA"/>
</dbReference>
<evidence type="ECO:0000313" key="1">
    <source>
        <dbReference type="EMBL" id="MBB5983995.1"/>
    </source>
</evidence>